<proteinExistence type="predicted"/>
<evidence type="ECO:0000313" key="3">
    <source>
        <dbReference type="Proteomes" id="UP001499843"/>
    </source>
</evidence>
<keyword evidence="1" id="KW-0812">Transmembrane</keyword>
<protein>
    <submittedName>
        <fullName evidence="2">Uncharacterized protein</fullName>
    </submittedName>
</protein>
<accession>A0ABP5P6H1</accession>
<evidence type="ECO:0000256" key="1">
    <source>
        <dbReference type="SAM" id="Phobius"/>
    </source>
</evidence>
<comment type="caution">
    <text evidence="2">The sequence shown here is derived from an EMBL/GenBank/DDBJ whole genome shotgun (WGS) entry which is preliminary data.</text>
</comment>
<feature type="transmembrane region" description="Helical" evidence="1">
    <location>
        <begin position="12"/>
        <end position="34"/>
    </location>
</feature>
<keyword evidence="3" id="KW-1185">Reference proteome</keyword>
<sequence length="121" mass="12961">MSPNGLWRIARTGLVSLVVIAAFAGLALGDRWLWMAARWSPYSSGGGDLDTANIVALLAIALVKGALLWLILRTPAPGPLNGRAKALRGLLYLAVAYTLVLRWGRSTWSSCSRARRGRGSS</sequence>
<keyword evidence="1" id="KW-1133">Transmembrane helix</keyword>
<dbReference type="EMBL" id="BAAAQX010000006">
    <property type="protein sequence ID" value="GAA2207332.1"/>
    <property type="molecule type" value="Genomic_DNA"/>
</dbReference>
<dbReference type="Proteomes" id="UP001499843">
    <property type="component" value="Unassembled WGS sequence"/>
</dbReference>
<name>A0ABP5P6H1_9ACTN</name>
<organism evidence="2 3">
    <name type="scientific">Nonomuraea monospora</name>
    <dbReference type="NCBI Taxonomy" id="568818"/>
    <lineage>
        <taxon>Bacteria</taxon>
        <taxon>Bacillati</taxon>
        <taxon>Actinomycetota</taxon>
        <taxon>Actinomycetes</taxon>
        <taxon>Streptosporangiales</taxon>
        <taxon>Streptosporangiaceae</taxon>
        <taxon>Nonomuraea</taxon>
    </lineage>
</organism>
<keyword evidence="1" id="KW-0472">Membrane</keyword>
<gene>
    <name evidence="2" type="ORF">GCM10009850_027900</name>
</gene>
<reference evidence="3" key="1">
    <citation type="journal article" date="2019" name="Int. J. Syst. Evol. Microbiol.">
        <title>The Global Catalogue of Microorganisms (GCM) 10K type strain sequencing project: providing services to taxonomists for standard genome sequencing and annotation.</title>
        <authorList>
            <consortium name="The Broad Institute Genomics Platform"/>
            <consortium name="The Broad Institute Genome Sequencing Center for Infectious Disease"/>
            <person name="Wu L."/>
            <person name="Ma J."/>
        </authorList>
    </citation>
    <scope>NUCLEOTIDE SEQUENCE [LARGE SCALE GENOMIC DNA]</scope>
    <source>
        <strain evidence="3">JCM 16114</strain>
    </source>
</reference>
<evidence type="ECO:0000313" key="2">
    <source>
        <dbReference type="EMBL" id="GAA2207332.1"/>
    </source>
</evidence>
<feature type="transmembrane region" description="Helical" evidence="1">
    <location>
        <begin position="54"/>
        <end position="74"/>
    </location>
</feature>
<dbReference type="RefSeq" id="WP_344474405.1">
    <property type="nucleotide sequence ID" value="NZ_BAAAQX010000006.1"/>
</dbReference>